<protein>
    <submittedName>
        <fullName evidence="1">Uncharacterized protein</fullName>
    </submittedName>
</protein>
<gene>
    <name evidence="1" type="ORF">BCV69DRAFT_27023</name>
</gene>
<dbReference type="RefSeq" id="XP_025346793.1">
    <property type="nucleotide sequence ID" value="XM_025490917.1"/>
</dbReference>
<evidence type="ECO:0000313" key="2">
    <source>
        <dbReference type="Proteomes" id="UP000245942"/>
    </source>
</evidence>
<dbReference type="GeneID" id="37012651"/>
<sequence>MVVVFHSPLLWKMSQRLCPHVFNPLDTSVNDYSYPQWVQGTSTTSSKDLYSTPSKEQEHDPCTRMTHVVSEKKTSSDVKHQVWDNSLHLGTTGCSSGVAHSGCSVHQTPIAVACILYGSYLAVSLAAFKSGSRSPRANIRYQRLTSCSLAWHRHSGSRGPYLGRARRPNLAAPAETLPLPCSTVPTVPGRPQLTTG</sequence>
<reference evidence="1 2" key="1">
    <citation type="journal article" date="2018" name="Mol. Biol. Evol.">
        <title>Broad Genomic Sampling Reveals a Smut Pathogenic Ancestry of the Fungal Clade Ustilaginomycotina.</title>
        <authorList>
            <person name="Kijpornyongpan T."/>
            <person name="Mondo S.J."/>
            <person name="Barry K."/>
            <person name="Sandor L."/>
            <person name="Lee J."/>
            <person name="Lipzen A."/>
            <person name="Pangilinan J."/>
            <person name="LaButti K."/>
            <person name="Hainaut M."/>
            <person name="Henrissat B."/>
            <person name="Grigoriev I.V."/>
            <person name="Spatafora J.W."/>
            <person name="Aime M.C."/>
        </authorList>
    </citation>
    <scope>NUCLEOTIDE SEQUENCE [LARGE SCALE GENOMIC DNA]</scope>
    <source>
        <strain evidence="1 2">MCA 4718</strain>
    </source>
</reference>
<evidence type="ECO:0000313" key="1">
    <source>
        <dbReference type="EMBL" id="PWN19633.1"/>
    </source>
</evidence>
<proteinExistence type="predicted"/>
<dbReference type="Proteomes" id="UP000245942">
    <property type="component" value="Unassembled WGS sequence"/>
</dbReference>
<name>A0A316U5M1_9BASI</name>
<organism evidence="1 2">
    <name type="scientific">Pseudomicrostroma glucosiphilum</name>
    <dbReference type="NCBI Taxonomy" id="1684307"/>
    <lineage>
        <taxon>Eukaryota</taxon>
        <taxon>Fungi</taxon>
        <taxon>Dikarya</taxon>
        <taxon>Basidiomycota</taxon>
        <taxon>Ustilaginomycotina</taxon>
        <taxon>Exobasidiomycetes</taxon>
        <taxon>Microstromatales</taxon>
        <taxon>Microstromatales incertae sedis</taxon>
        <taxon>Pseudomicrostroma</taxon>
    </lineage>
</organism>
<dbReference type="AlphaFoldDB" id="A0A316U5M1"/>
<keyword evidence="2" id="KW-1185">Reference proteome</keyword>
<accession>A0A316U5M1</accession>
<dbReference type="EMBL" id="KZ819330">
    <property type="protein sequence ID" value="PWN19633.1"/>
    <property type="molecule type" value="Genomic_DNA"/>
</dbReference>